<dbReference type="SUPFAM" id="SSF55785">
    <property type="entry name" value="PYP-like sensor domain (PAS domain)"/>
    <property type="match status" value="3"/>
</dbReference>
<dbReference type="InterPro" id="IPR004358">
    <property type="entry name" value="Sig_transdc_His_kin-like_C"/>
</dbReference>
<dbReference type="InterPro" id="IPR003594">
    <property type="entry name" value="HATPase_dom"/>
</dbReference>
<dbReference type="PRINTS" id="PR00344">
    <property type="entry name" value="BCTRLSENSOR"/>
</dbReference>
<dbReference type="Pfam" id="PF12860">
    <property type="entry name" value="PAS_7"/>
    <property type="match status" value="1"/>
</dbReference>
<organism evidence="10 11">
    <name type="scientific">Azospirillum himalayense</name>
    <dbReference type="NCBI Taxonomy" id="654847"/>
    <lineage>
        <taxon>Bacteria</taxon>
        <taxon>Pseudomonadati</taxon>
        <taxon>Pseudomonadota</taxon>
        <taxon>Alphaproteobacteria</taxon>
        <taxon>Rhodospirillales</taxon>
        <taxon>Azospirillaceae</taxon>
        <taxon>Azospirillum</taxon>
    </lineage>
</organism>
<evidence type="ECO:0000259" key="9">
    <source>
        <dbReference type="PROSITE" id="PS50113"/>
    </source>
</evidence>
<dbReference type="PANTHER" id="PTHR43304:SF1">
    <property type="entry name" value="PAC DOMAIN-CONTAINING PROTEIN"/>
    <property type="match status" value="1"/>
</dbReference>
<comment type="catalytic activity">
    <reaction evidence="1">
        <text>ATP + protein L-histidine = ADP + protein N-phospho-L-histidine.</text>
        <dbReference type="EC" id="2.7.13.3"/>
    </reaction>
</comment>
<dbReference type="Pfam" id="PF08447">
    <property type="entry name" value="PAS_3"/>
    <property type="match status" value="1"/>
</dbReference>
<dbReference type="EC" id="2.7.13.3" evidence="2"/>
<evidence type="ECO:0000256" key="5">
    <source>
        <dbReference type="ARBA" id="ARBA00022777"/>
    </source>
</evidence>
<proteinExistence type="predicted"/>
<dbReference type="Pfam" id="PF00989">
    <property type="entry name" value="PAS"/>
    <property type="match status" value="1"/>
</dbReference>
<keyword evidence="6" id="KW-0175">Coiled coil</keyword>
<gene>
    <name evidence="10" type="ORF">ACFPMG_18535</name>
</gene>
<name>A0ABW0G7H7_9PROT</name>
<evidence type="ECO:0000256" key="2">
    <source>
        <dbReference type="ARBA" id="ARBA00012438"/>
    </source>
</evidence>
<dbReference type="SMART" id="SM00091">
    <property type="entry name" value="PAS"/>
    <property type="match status" value="3"/>
</dbReference>
<dbReference type="Pfam" id="PF02518">
    <property type="entry name" value="HATPase_c"/>
    <property type="match status" value="1"/>
</dbReference>
<evidence type="ECO:0000256" key="3">
    <source>
        <dbReference type="ARBA" id="ARBA00022553"/>
    </source>
</evidence>
<comment type="caution">
    <text evidence="10">The sequence shown here is derived from an EMBL/GenBank/DDBJ whole genome shotgun (WGS) entry which is preliminary data.</text>
</comment>
<dbReference type="CDD" id="cd00082">
    <property type="entry name" value="HisKA"/>
    <property type="match status" value="1"/>
</dbReference>
<evidence type="ECO:0000256" key="6">
    <source>
        <dbReference type="SAM" id="Coils"/>
    </source>
</evidence>
<keyword evidence="5" id="KW-0418">Kinase</keyword>
<dbReference type="EMBL" id="JBHSLC010000036">
    <property type="protein sequence ID" value="MFC5357012.1"/>
    <property type="molecule type" value="Genomic_DNA"/>
</dbReference>
<dbReference type="InterPro" id="IPR052162">
    <property type="entry name" value="Sensor_kinase/Photoreceptor"/>
</dbReference>
<dbReference type="InterPro" id="IPR036097">
    <property type="entry name" value="HisK_dim/P_sf"/>
</dbReference>
<dbReference type="InterPro" id="IPR035965">
    <property type="entry name" value="PAS-like_dom_sf"/>
</dbReference>
<dbReference type="SMART" id="SM00086">
    <property type="entry name" value="PAC"/>
    <property type="match status" value="2"/>
</dbReference>
<dbReference type="InterPro" id="IPR013767">
    <property type="entry name" value="PAS_fold"/>
</dbReference>
<accession>A0ABW0G7H7</accession>
<dbReference type="PROSITE" id="PS50113">
    <property type="entry name" value="PAC"/>
    <property type="match status" value="2"/>
</dbReference>
<keyword evidence="3" id="KW-0597">Phosphoprotein</keyword>
<dbReference type="SUPFAM" id="SSF55874">
    <property type="entry name" value="ATPase domain of HSP90 chaperone/DNA topoisomerase II/histidine kinase"/>
    <property type="match status" value="1"/>
</dbReference>
<evidence type="ECO:0000313" key="10">
    <source>
        <dbReference type="EMBL" id="MFC5357012.1"/>
    </source>
</evidence>
<feature type="domain" description="PAC" evidence="9">
    <location>
        <begin position="448"/>
        <end position="504"/>
    </location>
</feature>
<dbReference type="PROSITE" id="PS50109">
    <property type="entry name" value="HIS_KIN"/>
    <property type="match status" value="1"/>
</dbReference>
<evidence type="ECO:0000259" key="7">
    <source>
        <dbReference type="PROSITE" id="PS50109"/>
    </source>
</evidence>
<dbReference type="NCBIfam" id="TIGR00229">
    <property type="entry name" value="sensory_box"/>
    <property type="match status" value="2"/>
</dbReference>
<dbReference type="CDD" id="cd00130">
    <property type="entry name" value="PAS"/>
    <property type="match status" value="1"/>
</dbReference>
<dbReference type="InterPro" id="IPR036890">
    <property type="entry name" value="HATPase_C_sf"/>
</dbReference>
<dbReference type="Proteomes" id="UP001596166">
    <property type="component" value="Unassembled WGS sequence"/>
</dbReference>
<dbReference type="InterPro" id="IPR000014">
    <property type="entry name" value="PAS"/>
</dbReference>
<feature type="domain" description="Histidine kinase" evidence="7">
    <location>
        <begin position="538"/>
        <end position="770"/>
    </location>
</feature>
<feature type="coiled-coil region" evidence="6">
    <location>
        <begin position="495"/>
        <end position="529"/>
    </location>
</feature>
<dbReference type="InterPro" id="IPR000700">
    <property type="entry name" value="PAS-assoc_C"/>
</dbReference>
<dbReference type="SUPFAM" id="SSF47384">
    <property type="entry name" value="Homodimeric domain of signal transducing histidine kinase"/>
    <property type="match status" value="1"/>
</dbReference>
<protein>
    <recommendedName>
        <fullName evidence="2">histidine kinase</fullName>
        <ecNumber evidence="2">2.7.13.3</ecNumber>
    </recommendedName>
</protein>
<evidence type="ECO:0000259" key="8">
    <source>
        <dbReference type="PROSITE" id="PS50112"/>
    </source>
</evidence>
<dbReference type="PROSITE" id="PS50112">
    <property type="entry name" value="PAS"/>
    <property type="match status" value="1"/>
</dbReference>
<dbReference type="InterPro" id="IPR003661">
    <property type="entry name" value="HisK_dim/P_dom"/>
</dbReference>
<keyword evidence="4" id="KW-0808">Transferase</keyword>
<dbReference type="InterPro" id="IPR013655">
    <property type="entry name" value="PAS_fold_3"/>
</dbReference>
<sequence>MAAAGLARFDADGRLIWANAVFRASLGGCPGDRLDALLAAVPLREDAAVAAERLRAGRPVAIAALPGQRRGLLIPAEGEGGELVLTLTEDGALAVAPDETGFIGFEDLLGDRAGEAERAIMQAIAVPLVVTRLSDGLVMAVNQPAGLLFGVPLDDVVGRSFAKAYYTDPAERERLLAALSDGAGGVDGFETRLCRPDGSDLWAMISARRFRFRGEDAMLACVSDISARKRTEQALEAQWDQTRAVLNGLGQGVMAFDRGLRLVAWNGRVTELLGLEPEALTYHTPYAAIARRVGDGLAFGPGSVCPADAVSDVATSAALGTPLPTRPAPDERSWECIRSDGQVLECLIRPLPDGGFVVTYTDVTERRNAEREIFASRELFELAIRAAREGISQWDLRTGQLWLSPYWWGMLGYGEDEMVNTAARWTELILPEDRELSMRMARDLIDGAMNECQFIQRFRHKHGAVVHMLTRAIRVLGPDGELFRLVGSHTDVSERVNAEERAHAAREEAERALRDLKEAQAHLIQSEKMAALGSLVAGVAHEINTPIGIALTGASLMAERTRLIRRDFEAGTLRRPDFADFLDMAGEAAHLMLLNIDRAAQLIQSFKQIAVDQASEERRLFDLRDYIDEVLRSLGVRIKRAAHGVEVDCPTDLVIDGYPGALSQVLTNLVMNSIIHAYAPGQHGTLRVAARAVGADEVELFYADDGRGIPPDLHGKVFEPFFTTSRGAGGSGLGLNIVYNIATRKLKGRIALDSAPGRGTAFTLRFPRVAPVERAPA</sequence>
<dbReference type="SMART" id="SM00387">
    <property type="entry name" value="HATPase_c"/>
    <property type="match status" value="1"/>
</dbReference>
<dbReference type="Gene3D" id="3.30.565.10">
    <property type="entry name" value="Histidine kinase-like ATPase, C-terminal domain"/>
    <property type="match status" value="1"/>
</dbReference>
<dbReference type="RefSeq" id="WP_376996565.1">
    <property type="nucleotide sequence ID" value="NZ_JBHSLC010000036.1"/>
</dbReference>
<dbReference type="Gene3D" id="1.10.287.130">
    <property type="match status" value="1"/>
</dbReference>
<dbReference type="PANTHER" id="PTHR43304">
    <property type="entry name" value="PHYTOCHROME-LIKE PROTEIN CPH1"/>
    <property type="match status" value="1"/>
</dbReference>
<dbReference type="Gene3D" id="3.30.450.20">
    <property type="entry name" value="PAS domain"/>
    <property type="match status" value="3"/>
</dbReference>
<keyword evidence="11" id="KW-1185">Reference proteome</keyword>
<feature type="domain" description="PAC" evidence="9">
    <location>
        <begin position="187"/>
        <end position="237"/>
    </location>
</feature>
<dbReference type="InterPro" id="IPR005467">
    <property type="entry name" value="His_kinase_dom"/>
</dbReference>
<dbReference type="CDD" id="cd00075">
    <property type="entry name" value="HATPase"/>
    <property type="match status" value="1"/>
</dbReference>
<feature type="domain" description="PAS" evidence="8">
    <location>
        <begin position="376"/>
        <end position="448"/>
    </location>
</feature>
<evidence type="ECO:0000256" key="4">
    <source>
        <dbReference type="ARBA" id="ARBA00022679"/>
    </source>
</evidence>
<reference evidence="11" key="1">
    <citation type="journal article" date="2019" name="Int. J. Syst. Evol. Microbiol.">
        <title>The Global Catalogue of Microorganisms (GCM) 10K type strain sequencing project: providing services to taxonomists for standard genome sequencing and annotation.</title>
        <authorList>
            <consortium name="The Broad Institute Genomics Platform"/>
            <consortium name="The Broad Institute Genome Sequencing Center for Infectious Disease"/>
            <person name="Wu L."/>
            <person name="Ma J."/>
        </authorList>
    </citation>
    <scope>NUCLEOTIDE SEQUENCE [LARGE SCALE GENOMIC DNA]</scope>
    <source>
        <strain evidence="11">CCUG 58760</strain>
    </source>
</reference>
<evidence type="ECO:0000313" key="11">
    <source>
        <dbReference type="Proteomes" id="UP001596166"/>
    </source>
</evidence>
<dbReference type="InterPro" id="IPR001610">
    <property type="entry name" value="PAC"/>
</dbReference>
<evidence type="ECO:0000256" key="1">
    <source>
        <dbReference type="ARBA" id="ARBA00000085"/>
    </source>
</evidence>